<dbReference type="RefSeq" id="WP_274998170.1">
    <property type="nucleotide sequence ID" value="NZ_JAJQQP010000021.1"/>
</dbReference>
<dbReference type="InterPro" id="IPR003870">
    <property type="entry name" value="DUF222"/>
</dbReference>
<dbReference type="Pfam" id="PF02720">
    <property type="entry name" value="DUF222"/>
    <property type="match status" value="1"/>
</dbReference>
<dbReference type="Proteomes" id="UP001183585">
    <property type="component" value="Unassembled WGS sequence"/>
</dbReference>
<name>A0ABU2CVZ5_9MICO</name>
<protein>
    <recommendedName>
        <fullName evidence="1">DUF222 domain-containing protein</fullName>
    </recommendedName>
</protein>
<evidence type="ECO:0000259" key="1">
    <source>
        <dbReference type="Pfam" id="PF02720"/>
    </source>
</evidence>
<gene>
    <name evidence="2" type="ORF">J2S48_005035</name>
</gene>
<comment type="caution">
    <text evidence="2">The sequence shown here is derived from an EMBL/GenBank/DDBJ whole genome shotgun (WGS) entry which is preliminary data.</text>
</comment>
<evidence type="ECO:0000313" key="3">
    <source>
        <dbReference type="Proteomes" id="UP001183585"/>
    </source>
</evidence>
<keyword evidence="3" id="KW-1185">Reference proteome</keyword>
<accession>A0ABU2CVZ5</accession>
<reference evidence="2 3" key="1">
    <citation type="submission" date="2023-07" db="EMBL/GenBank/DDBJ databases">
        <title>Sequencing the genomes of 1000 actinobacteria strains.</title>
        <authorList>
            <person name="Klenk H.-P."/>
        </authorList>
    </citation>
    <scope>NUCLEOTIDE SEQUENCE [LARGE SCALE GENOMIC DNA]</scope>
    <source>
        <strain evidence="2 3">DSM 45554</strain>
    </source>
</reference>
<proteinExistence type="predicted"/>
<feature type="domain" description="DUF222" evidence="1">
    <location>
        <begin position="60"/>
        <end position="160"/>
    </location>
</feature>
<dbReference type="EMBL" id="JAVDYE010000001">
    <property type="protein sequence ID" value="MDR7385520.1"/>
    <property type="molecule type" value="Genomic_DNA"/>
</dbReference>
<sequence>MEQSTSTDGVPGPGLPAAESIEETLARFENVMDELAVLTDPEVLDGWDTPTVGRLMEAHTRIRRLTGRLDGVRYTLLSRIEADGSWRSGGMARAFTTWLRIREGISSVTAGRDMTMARRLATALPGTREGLVDGTLGIDHARVVMTKVAPTSETRQDALAWLIDTRTGERTTPEAFVQTVPVDFPDPAQDPDGEHTRQLITQVLEDAVTEGTLVTGEGLVLREAGSLNADQFRIVARRFATITDPDTDDTDDDKAALGEFLDLAKTFGGYHLAGFLTGLLHG</sequence>
<evidence type="ECO:0000313" key="2">
    <source>
        <dbReference type="EMBL" id="MDR7385520.1"/>
    </source>
</evidence>
<organism evidence="2 3">
    <name type="scientific">Promicromonospora iranensis</name>
    <dbReference type="NCBI Taxonomy" id="1105144"/>
    <lineage>
        <taxon>Bacteria</taxon>
        <taxon>Bacillati</taxon>
        <taxon>Actinomycetota</taxon>
        <taxon>Actinomycetes</taxon>
        <taxon>Micrococcales</taxon>
        <taxon>Promicromonosporaceae</taxon>
        <taxon>Promicromonospora</taxon>
    </lineage>
</organism>